<dbReference type="InterPro" id="IPR003737">
    <property type="entry name" value="GlcNAc_PI_deacetylase-related"/>
</dbReference>
<dbReference type="PANTHER" id="PTHR12993:SF11">
    <property type="entry name" value="N-ACETYLGLUCOSAMINYL-PHOSPHATIDYLINOSITOL DE-N-ACETYLASE"/>
    <property type="match status" value="1"/>
</dbReference>
<dbReference type="RefSeq" id="WP_338177193.1">
    <property type="nucleotide sequence ID" value="NZ_JAEKNQ010000021.1"/>
</dbReference>
<sequence>MATLLLVHAHPDDEAIATGGVMLRAKQQGHRVVLITATRGEMGEIYNMDEASVRPRLGEVRTEELRQACELLGVDRQEFLGYRDSDMAGRAGNDDPDCFHRALLPEAAERVSAIMRQEQPEVVVTYTPDGTYGHPDHMKAHQATVAAVELVTSEGLAPAKLYFHAIPHSLMLQFEERLREAGSAPEEATVRFPGIPDELITTVVDVRDLVAEKRAAFERHVSQMDPNSPLASMQGHILEAALGTEYFIRARGESGEEPERDLFAGLG</sequence>
<comment type="caution">
    <text evidence="1">The sequence shown here is derived from an EMBL/GenBank/DDBJ whole genome shotgun (WGS) entry which is preliminary data.</text>
</comment>
<accession>A0A934NBM2</accession>
<dbReference type="PANTHER" id="PTHR12993">
    <property type="entry name" value="N-ACETYLGLUCOSAMINYL-PHOSPHATIDYLINOSITOL DE-N-ACETYLASE-RELATED"/>
    <property type="match status" value="1"/>
</dbReference>
<dbReference type="Pfam" id="PF02585">
    <property type="entry name" value="PIG-L"/>
    <property type="match status" value="1"/>
</dbReference>
<dbReference type="GO" id="GO:0016811">
    <property type="term" value="F:hydrolase activity, acting on carbon-nitrogen (but not peptide) bonds, in linear amides"/>
    <property type="evidence" value="ECO:0007669"/>
    <property type="project" value="TreeGrafter"/>
</dbReference>
<organism evidence="1 2">
    <name type="scientific">Candidatus Dormiibacter inghamiae</name>
    <dbReference type="NCBI Taxonomy" id="3127013"/>
    <lineage>
        <taxon>Bacteria</taxon>
        <taxon>Bacillati</taxon>
        <taxon>Candidatus Dormiibacterota</taxon>
        <taxon>Candidatus Dormibacteria</taxon>
        <taxon>Candidatus Dormibacterales</taxon>
        <taxon>Candidatus Dormibacteraceae</taxon>
        <taxon>Candidatus Dormiibacter</taxon>
    </lineage>
</organism>
<gene>
    <name evidence="1" type="ORF">JF888_05260</name>
</gene>
<reference evidence="1 2" key="1">
    <citation type="submission" date="2020-10" db="EMBL/GenBank/DDBJ databases">
        <title>Ca. Dormibacterota MAGs.</title>
        <authorList>
            <person name="Montgomery K."/>
        </authorList>
    </citation>
    <scope>NUCLEOTIDE SEQUENCE [LARGE SCALE GENOMIC DNA]</scope>
    <source>
        <strain evidence="1">SC8811_S16_3</strain>
    </source>
</reference>
<dbReference type="EMBL" id="JAEKNQ010000021">
    <property type="protein sequence ID" value="MBJ7602586.1"/>
    <property type="molecule type" value="Genomic_DNA"/>
</dbReference>
<evidence type="ECO:0000313" key="2">
    <source>
        <dbReference type="Proteomes" id="UP000620075"/>
    </source>
</evidence>
<dbReference type="Proteomes" id="UP000620075">
    <property type="component" value="Unassembled WGS sequence"/>
</dbReference>
<name>A0A934NBM2_9BACT</name>
<proteinExistence type="predicted"/>
<evidence type="ECO:0000313" key="1">
    <source>
        <dbReference type="EMBL" id="MBJ7602586.1"/>
    </source>
</evidence>
<dbReference type="AlphaFoldDB" id="A0A934NBM2"/>
<dbReference type="SUPFAM" id="SSF102588">
    <property type="entry name" value="LmbE-like"/>
    <property type="match status" value="1"/>
</dbReference>
<dbReference type="InterPro" id="IPR024078">
    <property type="entry name" value="LmbE-like_dom_sf"/>
</dbReference>
<protein>
    <submittedName>
        <fullName evidence="1">PIG-L family deacetylase</fullName>
    </submittedName>
</protein>
<dbReference type="Gene3D" id="3.40.50.10320">
    <property type="entry name" value="LmbE-like"/>
    <property type="match status" value="1"/>
</dbReference>